<dbReference type="AlphaFoldDB" id="I0V3T4"/>
<feature type="domain" description="Excalibur calcium-binding" evidence="4">
    <location>
        <begin position="29"/>
        <end position="63"/>
    </location>
</feature>
<keyword evidence="3" id="KW-0732">Signal</keyword>
<keyword evidence="2" id="KW-1133">Transmembrane helix</keyword>
<dbReference type="EMBL" id="JH636049">
    <property type="protein sequence ID" value="EID54787.1"/>
    <property type="molecule type" value="Genomic_DNA"/>
</dbReference>
<feature type="compositionally biased region" description="Basic and acidic residues" evidence="1">
    <location>
        <begin position="42"/>
        <end position="54"/>
    </location>
</feature>
<dbReference type="OrthoDB" id="5681216at2"/>
<dbReference type="eggNOG" id="COG1525">
    <property type="taxonomic scope" value="Bacteria"/>
</dbReference>
<accession>I0V3T4</accession>
<feature type="chain" id="PRO_5003635461" evidence="3">
    <location>
        <begin position="26"/>
        <end position="136"/>
    </location>
</feature>
<dbReference type="Proteomes" id="UP000004691">
    <property type="component" value="Unassembled WGS sequence"/>
</dbReference>
<reference evidence="5 6" key="1">
    <citation type="submission" date="2012-01" db="EMBL/GenBank/DDBJ databases">
        <title>Improved High-Quality Draft sequence of Saccharomonospora xinjiangensis XJ-54.</title>
        <authorList>
            <consortium name="US DOE Joint Genome Institute"/>
            <person name="Lucas S."/>
            <person name="Han J."/>
            <person name="Lapidus A."/>
            <person name="Cheng J.-F."/>
            <person name="Goodwin L."/>
            <person name="Pitluck S."/>
            <person name="Peters L."/>
            <person name="Mikhailova N."/>
            <person name="Teshima H."/>
            <person name="Detter J.C."/>
            <person name="Han C."/>
            <person name="Tapia R."/>
            <person name="Land M."/>
            <person name="Hauser L."/>
            <person name="Kyrpides N."/>
            <person name="Ivanova N."/>
            <person name="Pagani I."/>
            <person name="Brambilla E.-M."/>
            <person name="Klenk H.-P."/>
            <person name="Woyke T."/>
        </authorList>
    </citation>
    <scope>NUCLEOTIDE SEQUENCE [LARGE SCALE GENOMIC DNA]</scope>
    <source>
        <strain evidence="5 6">XJ-54</strain>
    </source>
</reference>
<organism evidence="5 6">
    <name type="scientific">Saccharomonospora xinjiangensis XJ-54</name>
    <dbReference type="NCBI Taxonomy" id="882086"/>
    <lineage>
        <taxon>Bacteria</taxon>
        <taxon>Bacillati</taxon>
        <taxon>Actinomycetota</taxon>
        <taxon>Actinomycetes</taxon>
        <taxon>Pseudonocardiales</taxon>
        <taxon>Pseudonocardiaceae</taxon>
        <taxon>Saccharomonospora</taxon>
    </lineage>
</organism>
<proteinExistence type="predicted"/>
<sequence>MLIRNASLALVVAAGVTLSTGVANAQDLDCAHFSSQAEAQAEFDRDPSDPHRLDADDDGIACETLNGTTTTPAQPAPPTEQAPGAQVHRTPSGGVATGDGSLADDDVGAMPILLGLAGLGAAATVTATVVVRRRDT</sequence>
<feature type="signal peptide" evidence="3">
    <location>
        <begin position="1"/>
        <end position="25"/>
    </location>
</feature>
<evidence type="ECO:0000259" key="4">
    <source>
        <dbReference type="Pfam" id="PF05901"/>
    </source>
</evidence>
<feature type="region of interest" description="Disordered" evidence="1">
    <location>
        <begin position="36"/>
        <end position="102"/>
    </location>
</feature>
<name>I0V3T4_9PSEU</name>
<evidence type="ECO:0000313" key="5">
    <source>
        <dbReference type="EMBL" id="EID54787.1"/>
    </source>
</evidence>
<keyword evidence="6" id="KW-1185">Reference proteome</keyword>
<dbReference type="HOGENOM" id="CLU_1833761_0_0_11"/>
<dbReference type="RefSeq" id="WP_006238934.1">
    <property type="nucleotide sequence ID" value="NZ_JH636049.1"/>
</dbReference>
<evidence type="ECO:0000313" key="6">
    <source>
        <dbReference type="Proteomes" id="UP000004691"/>
    </source>
</evidence>
<evidence type="ECO:0000256" key="2">
    <source>
        <dbReference type="SAM" id="Phobius"/>
    </source>
</evidence>
<protein>
    <submittedName>
        <fullName evidence="5">Putative calcium-binding protein</fullName>
    </submittedName>
</protein>
<keyword evidence="2" id="KW-0472">Membrane</keyword>
<evidence type="ECO:0000256" key="3">
    <source>
        <dbReference type="SAM" id="SignalP"/>
    </source>
</evidence>
<evidence type="ECO:0000256" key="1">
    <source>
        <dbReference type="SAM" id="MobiDB-lite"/>
    </source>
</evidence>
<feature type="transmembrane region" description="Helical" evidence="2">
    <location>
        <begin position="109"/>
        <end position="131"/>
    </location>
</feature>
<dbReference type="Pfam" id="PF05901">
    <property type="entry name" value="Excalibur"/>
    <property type="match status" value="1"/>
</dbReference>
<dbReference type="InterPro" id="IPR008613">
    <property type="entry name" value="Excalibur_Ca-bd_domain"/>
</dbReference>
<keyword evidence="2" id="KW-0812">Transmembrane</keyword>
<gene>
    <name evidence="5" type="ORF">SacxiDRAFT_2565</name>
</gene>